<name>A0A4V4HSE6_9ACTN</name>
<accession>A0A4V4HSE6</accession>
<evidence type="ECO:0000313" key="1">
    <source>
        <dbReference type="EMBL" id="THV41436.1"/>
    </source>
</evidence>
<sequence length="100" mass="10986">MGDDVESHLVTIELEDGATIGEAVALACEASSLGTNAVWVAEVDGRTVAVVTGLLTHRRHTNYPGQPFEGERIYFRYFPFATNKDGHDVLPRVGDRLTRE</sequence>
<reference evidence="1 2" key="2">
    <citation type="submission" date="2019-05" db="EMBL/GenBank/DDBJ databases">
        <title>Glycomyces buryatensis sp. nov.</title>
        <authorList>
            <person name="Nikitina E."/>
        </authorList>
    </citation>
    <scope>NUCLEOTIDE SEQUENCE [LARGE SCALE GENOMIC DNA]</scope>
    <source>
        <strain evidence="1 2">18</strain>
    </source>
</reference>
<dbReference type="RefSeq" id="WP_136534706.1">
    <property type="nucleotide sequence ID" value="NZ_STGY01000044.1"/>
</dbReference>
<reference evidence="2" key="1">
    <citation type="submission" date="2019-04" db="EMBL/GenBank/DDBJ databases">
        <title>Nocardioides xinjiangensis sp. nov.</title>
        <authorList>
            <person name="Liu S."/>
        </authorList>
    </citation>
    <scope>NUCLEOTIDE SEQUENCE [LARGE SCALE GENOMIC DNA]</scope>
    <source>
        <strain evidence="2">18</strain>
    </source>
</reference>
<dbReference type="Proteomes" id="UP000308760">
    <property type="component" value="Unassembled WGS sequence"/>
</dbReference>
<organism evidence="1 2">
    <name type="scientific">Glycomyces buryatensis</name>
    <dbReference type="NCBI Taxonomy" id="2570927"/>
    <lineage>
        <taxon>Bacteria</taxon>
        <taxon>Bacillati</taxon>
        <taxon>Actinomycetota</taxon>
        <taxon>Actinomycetes</taxon>
        <taxon>Glycomycetales</taxon>
        <taxon>Glycomycetaceae</taxon>
        <taxon>Glycomyces</taxon>
    </lineage>
</organism>
<dbReference type="EMBL" id="STGY01000044">
    <property type="protein sequence ID" value="THV41436.1"/>
    <property type="molecule type" value="Genomic_DNA"/>
</dbReference>
<evidence type="ECO:0000313" key="2">
    <source>
        <dbReference type="Proteomes" id="UP000308760"/>
    </source>
</evidence>
<dbReference type="OrthoDB" id="2057603at2"/>
<protein>
    <submittedName>
        <fullName evidence="1">Uncharacterized protein</fullName>
    </submittedName>
</protein>
<keyword evidence="2" id="KW-1185">Reference proteome</keyword>
<comment type="caution">
    <text evidence="1">The sequence shown here is derived from an EMBL/GenBank/DDBJ whole genome shotgun (WGS) entry which is preliminary data.</text>
</comment>
<dbReference type="AlphaFoldDB" id="A0A4V4HSE6"/>
<gene>
    <name evidence="1" type="ORF">FAB82_11600</name>
</gene>
<proteinExistence type="predicted"/>